<evidence type="ECO:0000256" key="7">
    <source>
        <dbReference type="SAM" id="MobiDB-lite"/>
    </source>
</evidence>
<keyword evidence="2 6" id="KW-0132">Cell division</keyword>
<dbReference type="InterPro" id="IPR007874">
    <property type="entry name" value="MinC_N"/>
</dbReference>
<sequence length="256" mass="28035">MSNTSPALEFKSSTFFAPILILYTNDLTAIEQTLHEKINLAPEFFKDSPLIIDLRELNKQNLDLDFSQVIQLLRRVSFFPVGIRGGNENQNKQARTLFIPIDTVREQGSTLMIGAEAAKQETAPQPAAPAETAPAKEPVRPVPIPPVSAAATLVTQPIRSGQRIYASGDLIILSQVSAGAEIMAEGNIHVYNTLRGRALAGVHGNTAARIFCFDLQAELISIAGDYKTSEDLNKQTYKNPVQIYLQNHALIIKEIA</sequence>
<dbReference type="InterPro" id="IPR013033">
    <property type="entry name" value="MinC"/>
</dbReference>
<dbReference type="Pfam" id="PF05209">
    <property type="entry name" value="MinC_N"/>
    <property type="match status" value="1"/>
</dbReference>
<dbReference type="PANTHER" id="PTHR34108">
    <property type="entry name" value="SEPTUM SITE-DETERMINING PROTEIN MINC"/>
    <property type="match status" value="1"/>
</dbReference>
<evidence type="ECO:0000313" key="11">
    <source>
        <dbReference type="Proteomes" id="UP000710385"/>
    </source>
</evidence>
<dbReference type="InterPro" id="IPR016098">
    <property type="entry name" value="CAP/MinC_C"/>
</dbReference>
<feature type="domain" description="Septum formation inhibitor MinC C-terminal" evidence="8">
    <location>
        <begin position="154"/>
        <end position="252"/>
    </location>
</feature>
<feature type="region of interest" description="Disordered" evidence="7">
    <location>
        <begin position="118"/>
        <end position="140"/>
    </location>
</feature>
<comment type="similarity">
    <text evidence="1 6">Belongs to the MinC family.</text>
</comment>
<dbReference type="Proteomes" id="UP000710385">
    <property type="component" value="Unassembled WGS sequence"/>
</dbReference>
<dbReference type="SUPFAM" id="SSF63848">
    <property type="entry name" value="Cell-division inhibitor MinC, C-terminal domain"/>
    <property type="match status" value="1"/>
</dbReference>
<proteinExistence type="inferred from homology"/>
<keyword evidence="3 6" id="KW-0717">Septation</keyword>
<dbReference type="GO" id="GO:0000917">
    <property type="term" value="P:division septum assembly"/>
    <property type="evidence" value="ECO:0007669"/>
    <property type="project" value="UniProtKB-KW"/>
</dbReference>
<name>A0A928Y687_UNCKA</name>
<dbReference type="InterPro" id="IPR005526">
    <property type="entry name" value="Septum_form_inhib_MinC_C"/>
</dbReference>
<protein>
    <recommendedName>
        <fullName evidence="6">Probable septum site-determining protein MinC</fullName>
    </recommendedName>
</protein>
<dbReference type="PANTHER" id="PTHR34108:SF1">
    <property type="entry name" value="SEPTUM SITE-DETERMINING PROTEIN MINC"/>
    <property type="match status" value="1"/>
</dbReference>
<dbReference type="GO" id="GO:0000902">
    <property type="term" value="P:cell morphogenesis"/>
    <property type="evidence" value="ECO:0007669"/>
    <property type="project" value="InterPro"/>
</dbReference>
<feature type="domain" description="Septum formation inhibitor MinC N-terminal" evidence="9">
    <location>
        <begin position="8"/>
        <end position="76"/>
    </location>
</feature>
<dbReference type="HAMAP" id="MF_00267">
    <property type="entry name" value="MinC"/>
    <property type="match status" value="1"/>
</dbReference>
<evidence type="ECO:0000313" key="10">
    <source>
        <dbReference type="EMBL" id="MBE7525893.1"/>
    </source>
</evidence>
<gene>
    <name evidence="6 10" type="primary">minC</name>
    <name evidence="10" type="ORF">HS096_06330</name>
</gene>
<evidence type="ECO:0000256" key="5">
    <source>
        <dbReference type="ARBA" id="ARBA00025606"/>
    </source>
</evidence>
<keyword evidence="4 6" id="KW-0131">Cell cycle</keyword>
<dbReference type="EMBL" id="JABTTY010000002">
    <property type="protein sequence ID" value="MBE7525893.1"/>
    <property type="molecule type" value="Genomic_DNA"/>
</dbReference>
<evidence type="ECO:0000256" key="3">
    <source>
        <dbReference type="ARBA" id="ARBA00023210"/>
    </source>
</evidence>
<dbReference type="Pfam" id="PF03775">
    <property type="entry name" value="MinC_C"/>
    <property type="match status" value="1"/>
</dbReference>
<comment type="function">
    <text evidence="5 6">Cell division inhibitor that blocks the formation of polar Z ring septums. Rapidly oscillates between the poles of the cell to destabilize FtsZ filaments that have formed before they mature into polar Z rings. Prevents FtsZ polymerization.</text>
</comment>
<reference evidence="10" key="1">
    <citation type="submission" date="2020-05" db="EMBL/GenBank/DDBJ databases">
        <title>High-Quality Genomes of Partial-Nitritation/Anammox System by Hierarchical Clustering Based Hybrid Assembly.</title>
        <authorList>
            <person name="Liu L."/>
            <person name="Wang Y."/>
            <person name="Che Y."/>
            <person name="Chen Y."/>
            <person name="Xia Y."/>
            <person name="Luo R."/>
            <person name="Cheng S.H."/>
            <person name="Zheng C."/>
            <person name="Zhang T."/>
        </authorList>
    </citation>
    <scope>NUCLEOTIDE SEQUENCE</scope>
    <source>
        <strain evidence="10">H1_PAT1</strain>
    </source>
</reference>
<evidence type="ECO:0000256" key="2">
    <source>
        <dbReference type="ARBA" id="ARBA00022618"/>
    </source>
</evidence>
<evidence type="ECO:0000259" key="8">
    <source>
        <dbReference type="Pfam" id="PF03775"/>
    </source>
</evidence>
<organism evidence="10 11">
    <name type="scientific">candidate division WWE3 bacterium</name>
    <dbReference type="NCBI Taxonomy" id="2053526"/>
    <lineage>
        <taxon>Bacteria</taxon>
        <taxon>Katanobacteria</taxon>
    </lineage>
</organism>
<evidence type="ECO:0000256" key="4">
    <source>
        <dbReference type="ARBA" id="ARBA00023306"/>
    </source>
</evidence>
<evidence type="ECO:0000256" key="1">
    <source>
        <dbReference type="ARBA" id="ARBA00006291"/>
    </source>
</evidence>
<dbReference type="AlphaFoldDB" id="A0A928Y687"/>
<feature type="compositionally biased region" description="Low complexity" evidence="7">
    <location>
        <begin position="118"/>
        <end position="136"/>
    </location>
</feature>
<evidence type="ECO:0000256" key="6">
    <source>
        <dbReference type="HAMAP-Rule" id="MF_00267"/>
    </source>
</evidence>
<comment type="subunit">
    <text evidence="6">Interacts with MinD and FtsZ.</text>
</comment>
<dbReference type="GO" id="GO:0051302">
    <property type="term" value="P:regulation of cell division"/>
    <property type="evidence" value="ECO:0007669"/>
    <property type="project" value="InterPro"/>
</dbReference>
<dbReference type="InterPro" id="IPR036145">
    <property type="entry name" value="MinC_C_sf"/>
</dbReference>
<dbReference type="GO" id="GO:1901891">
    <property type="term" value="P:regulation of cell septum assembly"/>
    <property type="evidence" value="ECO:0007669"/>
    <property type="project" value="InterPro"/>
</dbReference>
<dbReference type="NCBIfam" id="TIGR01222">
    <property type="entry name" value="minC"/>
    <property type="match status" value="1"/>
</dbReference>
<dbReference type="Gene3D" id="3.30.70.260">
    <property type="match status" value="1"/>
</dbReference>
<evidence type="ECO:0000259" key="9">
    <source>
        <dbReference type="Pfam" id="PF05209"/>
    </source>
</evidence>
<comment type="caution">
    <text evidence="10">The sequence shown here is derived from an EMBL/GenBank/DDBJ whole genome shotgun (WGS) entry which is preliminary data.</text>
</comment>
<dbReference type="Gene3D" id="2.160.20.70">
    <property type="match status" value="1"/>
</dbReference>
<accession>A0A928Y687</accession>